<reference evidence="2 3" key="1">
    <citation type="journal article" date="2005" name="Genome Res.">
        <title>Living with two extremes: conclusions from the genome sequence of Natronomonas pharaonis.</title>
        <authorList>
            <person name="Falb M."/>
            <person name="Pfeiffer F."/>
            <person name="Palm P."/>
            <person name="Rodewald K."/>
            <person name="Hickmann V."/>
            <person name="Tittor J."/>
            <person name="Oesterhelt D."/>
        </authorList>
    </citation>
    <scope>NUCLEOTIDE SEQUENCE [LARGE SCALE GENOMIC DNA]</scope>
    <source>
        <strain evidence="3">ATCC 35678 / DSM 2160 / CIP 103997 / JCM 8858 / NBRC 14720 / NCIMB 2260 / Gabara</strain>
    </source>
</reference>
<dbReference type="PANTHER" id="PTHR35610:SF8">
    <property type="entry name" value="3-ISOPROPYLMALATE DEHYDRATASE"/>
    <property type="match status" value="1"/>
</dbReference>
<dbReference type="EnsemblBacteria" id="CAI50128">
    <property type="protein sequence ID" value="CAI50128"/>
    <property type="gene ID" value="NP_4074A"/>
</dbReference>
<accession>A0A1U7EY48</accession>
<organism evidence="2 3">
    <name type="scientific">Natronomonas pharaonis (strain ATCC 35678 / DSM 2160 / CIP 103997 / JCM 8858 / NBRC 14720 / NCIMB 2260 / Gabara)</name>
    <name type="common">Halobacterium pharaonis</name>
    <dbReference type="NCBI Taxonomy" id="348780"/>
    <lineage>
        <taxon>Archaea</taxon>
        <taxon>Methanobacteriati</taxon>
        <taxon>Methanobacteriota</taxon>
        <taxon>Stenosarchaea group</taxon>
        <taxon>Halobacteria</taxon>
        <taxon>Halobacteriales</taxon>
        <taxon>Natronomonadaceae</taxon>
        <taxon>Natronomonas</taxon>
    </lineage>
</organism>
<dbReference type="Proteomes" id="UP000002698">
    <property type="component" value="Chromosome"/>
</dbReference>
<name>A0A1U7EY48_NATPD</name>
<dbReference type="Pfam" id="PF09754">
    <property type="entry name" value="PAC2"/>
    <property type="match status" value="1"/>
</dbReference>
<feature type="region of interest" description="Disordered" evidence="1">
    <location>
        <begin position="225"/>
        <end position="246"/>
    </location>
</feature>
<dbReference type="RefSeq" id="WP_011323744.1">
    <property type="nucleotide sequence ID" value="NC_007426.1"/>
</dbReference>
<dbReference type="eggNOG" id="arCOG00347">
    <property type="taxonomic scope" value="Archaea"/>
</dbReference>
<proteinExistence type="predicted"/>
<dbReference type="PANTHER" id="PTHR35610">
    <property type="entry name" value="3-ISOPROPYLMALATE DEHYDRATASE-RELATED"/>
    <property type="match status" value="1"/>
</dbReference>
<dbReference type="EMBL" id="CR936257">
    <property type="protein sequence ID" value="CAI50128.1"/>
    <property type="molecule type" value="Genomic_DNA"/>
</dbReference>
<dbReference type="SUPFAM" id="SSF159659">
    <property type="entry name" value="Cgl1923-like"/>
    <property type="match status" value="1"/>
</dbReference>
<keyword evidence="3" id="KW-1185">Reference proteome</keyword>
<evidence type="ECO:0000313" key="2">
    <source>
        <dbReference type="EMBL" id="CAI50128.1"/>
    </source>
</evidence>
<gene>
    <name evidence="2" type="ordered locus">NP_4074A</name>
</gene>
<dbReference type="Gene3D" id="3.40.50.10900">
    <property type="entry name" value="PAC-like subunit"/>
    <property type="match status" value="1"/>
</dbReference>
<dbReference type="KEGG" id="nph:NP_4074A"/>
<evidence type="ECO:0000313" key="3">
    <source>
        <dbReference type="Proteomes" id="UP000002698"/>
    </source>
</evidence>
<dbReference type="OrthoDB" id="35908at2157"/>
<protein>
    <submittedName>
        <fullName evidence="2">PAC2 family protein</fullName>
    </submittedName>
</protein>
<evidence type="ECO:0000256" key="1">
    <source>
        <dbReference type="SAM" id="MobiDB-lite"/>
    </source>
</evidence>
<dbReference type="InterPro" id="IPR019151">
    <property type="entry name" value="Proteasome_assmbl_chaperone_2"/>
</dbReference>
<dbReference type="InterPro" id="IPR038389">
    <property type="entry name" value="PSMG2_sf"/>
</dbReference>
<dbReference type="AlphaFoldDB" id="A0A1U7EY48"/>
<dbReference type="GeneID" id="3701960"/>
<dbReference type="HOGENOM" id="CLU_075000_0_0_2"/>
<dbReference type="STRING" id="348780.NP_4074A"/>
<sequence length="246" mass="26163">MASVQIHNDDIQLESPVFVEGLPGAGLVGKIAADHLIETFDMDYYAAFHCEGLPQAAVYEAEKSVVRPPVRLYADSDRDIVVLQSDVPVSPTQASEFAGCVTGWIQSTDALPLYLSGLAEEKEGVPELYGVATGDAEPVLDDAGIVPPRGGGMVTGPTGALLHRAAEEAIDAVGLIVQTNPQFPDPEAARVILEHGVEPIAGIDVETDELVDRADEIQQAREQLAKRVQEAANEESTAAQPIRGFQ</sequence>